<comment type="pathway">
    <text evidence="1">Glycerolipid metabolism; triacylglycerol biosynthesis.</text>
</comment>
<dbReference type="InterPro" id="IPR004255">
    <property type="entry name" value="O-acyltransferase_WSD1_N"/>
</dbReference>
<dbReference type="AlphaFoldDB" id="A0A543I0D8"/>
<comment type="similarity">
    <text evidence="3">Belongs to the long-chain O-acyltransferase family.</text>
</comment>
<feature type="region of interest" description="Disordered" evidence="11">
    <location>
        <begin position="526"/>
        <end position="566"/>
    </location>
</feature>
<evidence type="ECO:0000256" key="6">
    <source>
        <dbReference type="ARBA" id="ARBA00022679"/>
    </source>
</evidence>
<reference evidence="14 15" key="1">
    <citation type="submission" date="2019-06" db="EMBL/GenBank/DDBJ databases">
        <title>Genome sequencing of plant associated microbes to promote plant fitness in Sorghum bicolor and Oryza sativa.</title>
        <authorList>
            <person name="Coleman-Derr D."/>
        </authorList>
    </citation>
    <scope>NUCLEOTIDE SEQUENCE [LARGE SCALE GENOMIC DNA]</scope>
    <source>
        <strain evidence="14 15">KV-663</strain>
    </source>
</reference>
<feature type="compositionally biased region" description="Basic and acidic residues" evidence="11">
    <location>
        <begin position="556"/>
        <end position="566"/>
    </location>
</feature>
<dbReference type="Pfam" id="PF06974">
    <property type="entry name" value="WS_DGAT_C"/>
    <property type="match status" value="1"/>
</dbReference>
<feature type="domain" description="O-acyltransferase WSD1-like N-terminal" evidence="12">
    <location>
        <begin position="11"/>
        <end position="198"/>
    </location>
</feature>
<evidence type="ECO:0000259" key="13">
    <source>
        <dbReference type="Pfam" id="PF06974"/>
    </source>
</evidence>
<organism evidence="14 15">
    <name type="scientific">Humibacillus xanthopallidus</name>
    <dbReference type="NCBI Taxonomy" id="412689"/>
    <lineage>
        <taxon>Bacteria</taxon>
        <taxon>Bacillati</taxon>
        <taxon>Actinomycetota</taxon>
        <taxon>Actinomycetes</taxon>
        <taxon>Micrococcales</taxon>
        <taxon>Intrasporangiaceae</taxon>
        <taxon>Humibacillus</taxon>
    </lineage>
</organism>
<dbReference type="InterPro" id="IPR009721">
    <property type="entry name" value="O-acyltransferase_WSD1_C"/>
</dbReference>
<comment type="pathway">
    <text evidence="2">Lipid metabolism.</text>
</comment>
<dbReference type="EC" id="2.3.1.20" evidence="4"/>
<name>A0A543I0D8_9MICO</name>
<keyword evidence="8" id="KW-0443">Lipid metabolism</keyword>
<evidence type="ECO:0000256" key="3">
    <source>
        <dbReference type="ARBA" id="ARBA00009587"/>
    </source>
</evidence>
<evidence type="ECO:0000256" key="4">
    <source>
        <dbReference type="ARBA" id="ARBA00013244"/>
    </source>
</evidence>
<evidence type="ECO:0000313" key="14">
    <source>
        <dbReference type="EMBL" id="TQM64064.1"/>
    </source>
</evidence>
<dbReference type="GO" id="GO:0004144">
    <property type="term" value="F:diacylglycerol O-acyltransferase activity"/>
    <property type="evidence" value="ECO:0007669"/>
    <property type="project" value="UniProtKB-EC"/>
</dbReference>
<gene>
    <name evidence="14" type="ORF">FBY41_0424</name>
</gene>
<keyword evidence="6 14" id="KW-0808">Transferase</keyword>
<keyword evidence="7" id="KW-0319">Glycerol metabolism</keyword>
<evidence type="ECO:0000256" key="5">
    <source>
        <dbReference type="ARBA" id="ARBA00022516"/>
    </source>
</evidence>
<keyword evidence="15" id="KW-1185">Reference proteome</keyword>
<evidence type="ECO:0000259" key="12">
    <source>
        <dbReference type="Pfam" id="PF03007"/>
    </source>
</evidence>
<dbReference type="SUPFAM" id="SSF52777">
    <property type="entry name" value="CoA-dependent acyltransferases"/>
    <property type="match status" value="2"/>
</dbReference>
<sequence>MPPSLRRRIGPVDTIWLNMDRPNNLMVIESLMFLGGVPDWDEVTELIRRRVVEPFPVFHQRPETAGVSGVLGQPYWVDDEDFRLERHIRRFTLPSPGDDRTLQRHIEGYLDRPLDHGHPLWELHLIDGHGPGSAMFLRIHHSLADGIALTRVLMSLTEGDPADAAGPIPTTRVAPEATLAGAMDSPEVVAAVEAAVGTFEAVGQLEHLELPAGAECGPGDELPPADERGIVDDERGQVDERGSALRLPTPPLVGAGLRLARDGIGQLLRLSTPGGLRDTADLAVRTTRVVAQLLLTHNPPNPLDGAPGGTKRVVWSEPLPLVGPKQLGRLAGATLNDVLMSAVAAALHRYQLDKGADPVDLVTMVPVNVRPLDEPLPPELGNRFALVFFRYPSALSAPLARLAETKRRMDWLKHSPEAVLTFALITAIGRTTAGIERYIVDFFANKAIGVTTNVAGPRSTRRLAGVPVTGVMGWVPGSGRQVVGVCIFTYAGTVRVGFMADAAVVPDPELLLAAFEDELDHLVHIGRPRPGRGKAAKAAKAGGKKQRKGPKAGAGKGHDADRPRTA</sequence>
<evidence type="ECO:0000256" key="7">
    <source>
        <dbReference type="ARBA" id="ARBA00022798"/>
    </source>
</evidence>
<dbReference type="InterPro" id="IPR045034">
    <property type="entry name" value="O-acyltransferase_WSD1-like"/>
</dbReference>
<dbReference type="GO" id="GO:0019432">
    <property type="term" value="P:triglyceride biosynthetic process"/>
    <property type="evidence" value="ECO:0007669"/>
    <property type="project" value="UniProtKB-UniPathway"/>
</dbReference>
<evidence type="ECO:0000256" key="1">
    <source>
        <dbReference type="ARBA" id="ARBA00004771"/>
    </source>
</evidence>
<protein>
    <recommendedName>
        <fullName evidence="4">diacylglycerol O-acyltransferase</fullName>
        <ecNumber evidence="4">2.3.1.20</ecNumber>
    </recommendedName>
</protein>
<evidence type="ECO:0000256" key="2">
    <source>
        <dbReference type="ARBA" id="ARBA00005189"/>
    </source>
</evidence>
<dbReference type="PANTHER" id="PTHR31650">
    <property type="entry name" value="O-ACYLTRANSFERASE (WSD1-LIKE) FAMILY PROTEIN"/>
    <property type="match status" value="1"/>
</dbReference>
<evidence type="ECO:0000256" key="11">
    <source>
        <dbReference type="SAM" id="MobiDB-lite"/>
    </source>
</evidence>
<keyword evidence="5" id="KW-0444">Lipid biosynthesis</keyword>
<comment type="catalytic activity">
    <reaction evidence="10">
        <text>an acyl-CoA + a 1,2-diacyl-sn-glycerol = a triacyl-sn-glycerol + CoA</text>
        <dbReference type="Rhea" id="RHEA:10868"/>
        <dbReference type="ChEBI" id="CHEBI:17815"/>
        <dbReference type="ChEBI" id="CHEBI:57287"/>
        <dbReference type="ChEBI" id="CHEBI:58342"/>
        <dbReference type="ChEBI" id="CHEBI:64615"/>
        <dbReference type="EC" id="2.3.1.20"/>
    </reaction>
</comment>
<accession>A0A543I0D8</accession>
<comment type="caution">
    <text evidence="14">The sequence shown here is derived from an EMBL/GenBank/DDBJ whole genome shotgun (WGS) entry which is preliminary data.</text>
</comment>
<dbReference type="PANTHER" id="PTHR31650:SF1">
    <property type="entry name" value="WAX ESTER SYNTHASE_DIACYLGLYCEROL ACYLTRANSFERASE 4-RELATED"/>
    <property type="match status" value="1"/>
</dbReference>
<dbReference type="GO" id="GO:0005886">
    <property type="term" value="C:plasma membrane"/>
    <property type="evidence" value="ECO:0007669"/>
    <property type="project" value="TreeGrafter"/>
</dbReference>
<dbReference type="EMBL" id="VFPM01000001">
    <property type="protein sequence ID" value="TQM64064.1"/>
    <property type="molecule type" value="Genomic_DNA"/>
</dbReference>
<feature type="domain" description="O-acyltransferase WSD1 C-terminal" evidence="13">
    <location>
        <begin position="381"/>
        <end position="522"/>
    </location>
</feature>
<keyword evidence="9 14" id="KW-0012">Acyltransferase</keyword>
<evidence type="ECO:0000256" key="8">
    <source>
        <dbReference type="ARBA" id="ARBA00023098"/>
    </source>
</evidence>
<dbReference type="Proteomes" id="UP000316747">
    <property type="component" value="Unassembled WGS sequence"/>
</dbReference>
<evidence type="ECO:0000256" key="9">
    <source>
        <dbReference type="ARBA" id="ARBA00023315"/>
    </source>
</evidence>
<proteinExistence type="inferred from homology"/>
<dbReference type="GO" id="GO:0006071">
    <property type="term" value="P:glycerol metabolic process"/>
    <property type="evidence" value="ECO:0007669"/>
    <property type="project" value="UniProtKB-KW"/>
</dbReference>
<dbReference type="Pfam" id="PF03007">
    <property type="entry name" value="WS_DGAT_cat"/>
    <property type="match status" value="1"/>
</dbReference>
<dbReference type="UniPathway" id="UPA00282"/>
<feature type="compositionally biased region" description="Basic residues" evidence="11">
    <location>
        <begin position="526"/>
        <end position="550"/>
    </location>
</feature>
<evidence type="ECO:0000313" key="15">
    <source>
        <dbReference type="Proteomes" id="UP000316747"/>
    </source>
</evidence>
<evidence type="ECO:0000256" key="10">
    <source>
        <dbReference type="ARBA" id="ARBA00048109"/>
    </source>
</evidence>
<dbReference type="RefSeq" id="WP_185748850.1">
    <property type="nucleotide sequence ID" value="NZ_VFPM01000001.1"/>
</dbReference>